<evidence type="ECO:0000256" key="4">
    <source>
        <dbReference type="ARBA" id="ARBA00023002"/>
    </source>
</evidence>
<sequence>MQTRELFSQFTPFAFGMFYLIAIAAMAAFVVGLARHILRYRRARPAGVPVDWWAGLRRMVDDVVTHRTLGRRDPYAGTAHRLIFFGFAILFVGTSTITLEYDIVEPLTGLTFWKGWFYLGFSLAMDIAGVMLVVGLVMMIARRAWFGLAKLDYVRRYRGDTAPLPRATAWKIEDWVFLVTLLLIALSGFLQEAVRLLIDRPPLSDLSPVGAALGRLLSGLGLDAEGAATVRGVNWWIHGILALSFVAGVAWTKGKHMVAAFGSLAVRDSRSVARLPEVAEDEPAGVTRMDDFSWRDLLHLDACTKCGRCHDVCPARNSNYPLSPRDLILDLRLLAQSGDGAADPHGVIAPETLWSCLSCGACAEICPVGIEQPVKIVKMRRALVDKGEMDPTLRGVLETVANVGNSFGEPARKRGAWTRELEFPVKDARKEPVEALWFVGDFASFDPRSQTISRLVARLFNAGSLDFGILFDGERTAGNDIRRVGEEGLFESLSAHNGAQMAQAKFDWIVTTDPHSLNTLRNEYGKAVQGRKVLHYTNVLADWLESGRLKVTRPLNKRVTYHDPCHLGRLNKEYDAPRRVLRAIGCELVEMPRSGDNSFCCGAGGGRIWTPDPPGVEKPSHSRMHEAAALGNIDIFVTCCPKDLTMFEDARKSSGHEADFLVADIAELVAEAVELRAIPANYLPELANRIAESLAEKVTARVVPELIQALTAQSGRVLAAAPAPVPAAEPEGATPKPVTLDAVPGEAGEWSVRTVTPAVLADYERPVKSGLRVLVAVKHVGKLGDEFRFRPDGLDVLPEDLDHQLNEFDETAIEAALQLVERLGEGEVVAVTIGPEAAEPSLRKALAKGAHRGVRVSPDAASPADPIAVAALLAGVALCEEADLVLTGVQSSDFANGATAAALGGILGWSHAAVVVEMQWDGKGRLDITRELEGGVRHGQSLSAPAVLSIQSGANVPRYATMRMIKDARSKPVAEAVVEELGPEATGRRVAAMDRPPVGQAAMLEGSAAEVAARIAAIVREKRGG</sequence>
<dbReference type="Pfam" id="PF01012">
    <property type="entry name" value="ETF"/>
    <property type="match status" value="1"/>
</dbReference>
<dbReference type="Pfam" id="PF13183">
    <property type="entry name" value="Fer4_8"/>
    <property type="match status" value="1"/>
</dbReference>
<organism evidence="9 10">
    <name type="scientific">Tabrizicola soli</name>
    <dbReference type="NCBI Taxonomy" id="2185115"/>
    <lineage>
        <taxon>Bacteria</taxon>
        <taxon>Pseudomonadati</taxon>
        <taxon>Pseudomonadota</taxon>
        <taxon>Alphaproteobacteria</taxon>
        <taxon>Rhodobacterales</taxon>
        <taxon>Paracoccaceae</taxon>
        <taxon>Tabrizicola</taxon>
    </lineage>
</organism>
<feature type="transmembrane region" description="Helical" evidence="7">
    <location>
        <begin position="12"/>
        <end position="34"/>
    </location>
</feature>
<keyword evidence="6" id="KW-0411">Iron-sulfur</keyword>
<keyword evidence="3" id="KW-0249">Electron transport</keyword>
<dbReference type="Gene3D" id="1.10.1060.10">
    <property type="entry name" value="Alpha-helical ferredoxin"/>
    <property type="match status" value="1"/>
</dbReference>
<dbReference type="InterPro" id="IPR051460">
    <property type="entry name" value="HdrC_iron-sulfur_subunit"/>
</dbReference>
<dbReference type="PANTHER" id="PTHR43255">
    <property type="entry name" value="IRON-SULFUR-BINDING OXIDOREDUCTASE FADF-RELATED-RELATED"/>
    <property type="match status" value="1"/>
</dbReference>
<reference evidence="10" key="1">
    <citation type="journal article" date="2019" name="Int. J. Syst. Evol. Microbiol.">
        <title>The Global Catalogue of Microorganisms (GCM) 10K type strain sequencing project: providing services to taxonomists for standard genome sequencing and annotation.</title>
        <authorList>
            <consortium name="The Broad Institute Genomics Platform"/>
            <consortium name="The Broad Institute Genome Sequencing Center for Infectious Disease"/>
            <person name="Wu L."/>
            <person name="Ma J."/>
        </authorList>
    </citation>
    <scope>NUCLEOTIDE SEQUENCE [LARGE SCALE GENOMIC DNA]</scope>
    <source>
        <strain evidence="10">KCTC 62102</strain>
    </source>
</reference>
<keyword evidence="5" id="KW-0408">Iron</keyword>
<keyword evidence="3" id="KW-0813">Transport</keyword>
<dbReference type="SUPFAM" id="SSF52402">
    <property type="entry name" value="Adenine nucleotide alpha hydrolases-like"/>
    <property type="match status" value="1"/>
</dbReference>
<keyword evidence="10" id="KW-1185">Reference proteome</keyword>
<feature type="domain" description="4Fe-4S ferredoxin-type" evidence="8">
    <location>
        <begin position="344"/>
        <end position="376"/>
    </location>
</feature>
<dbReference type="SMART" id="SM00893">
    <property type="entry name" value="ETF"/>
    <property type="match status" value="1"/>
</dbReference>
<feature type="domain" description="4Fe-4S ferredoxin-type" evidence="8">
    <location>
        <begin position="294"/>
        <end position="325"/>
    </location>
</feature>
<dbReference type="InterPro" id="IPR017896">
    <property type="entry name" value="4Fe4S_Fe-S-bd"/>
</dbReference>
<evidence type="ECO:0000256" key="1">
    <source>
        <dbReference type="ARBA" id="ARBA00022485"/>
    </source>
</evidence>
<dbReference type="PANTHER" id="PTHR43255:SF1">
    <property type="entry name" value="IRON-SULFUR-BINDING OXIDOREDUCTASE FADF-RELATED"/>
    <property type="match status" value="1"/>
</dbReference>
<evidence type="ECO:0000256" key="5">
    <source>
        <dbReference type="ARBA" id="ARBA00023004"/>
    </source>
</evidence>
<dbReference type="InterPro" id="IPR036197">
    <property type="entry name" value="NarG-like_sf"/>
</dbReference>
<dbReference type="PROSITE" id="PS51379">
    <property type="entry name" value="4FE4S_FER_2"/>
    <property type="match status" value="2"/>
</dbReference>
<name>A0ABV7E061_9RHOB</name>
<dbReference type="InterPro" id="IPR017900">
    <property type="entry name" value="4Fe4S_Fe_S_CS"/>
</dbReference>
<evidence type="ECO:0000256" key="7">
    <source>
        <dbReference type="SAM" id="Phobius"/>
    </source>
</evidence>
<dbReference type="InterPro" id="IPR004017">
    <property type="entry name" value="Cys_rich_dom"/>
</dbReference>
<keyword evidence="2" id="KW-0479">Metal-binding</keyword>
<feature type="transmembrane region" description="Helical" evidence="7">
    <location>
        <begin position="175"/>
        <end position="198"/>
    </location>
</feature>
<accession>A0ABV7E061</accession>
<dbReference type="Gene3D" id="1.20.950.20">
    <property type="entry name" value="Transmembrane di-heme cytochromes, Chain C"/>
    <property type="match status" value="1"/>
</dbReference>
<dbReference type="Proteomes" id="UP001595445">
    <property type="component" value="Unassembled WGS sequence"/>
</dbReference>
<gene>
    <name evidence="9" type="ORF">ACFOD6_18320</name>
</gene>
<dbReference type="PROSITE" id="PS00198">
    <property type="entry name" value="4FE4S_FER_1"/>
    <property type="match status" value="2"/>
</dbReference>
<feature type="transmembrane region" description="Helical" evidence="7">
    <location>
        <begin position="116"/>
        <end position="141"/>
    </location>
</feature>
<keyword evidence="7" id="KW-0472">Membrane</keyword>
<keyword evidence="4" id="KW-0560">Oxidoreductase</keyword>
<evidence type="ECO:0000256" key="2">
    <source>
        <dbReference type="ARBA" id="ARBA00022723"/>
    </source>
</evidence>
<proteinExistence type="predicted"/>
<dbReference type="SUPFAM" id="SSF46548">
    <property type="entry name" value="alpha-helical ferredoxin"/>
    <property type="match status" value="1"/>
</dbReference>
<evidence type="ECO:0000259" key="8">
    <source>
        <dbReference type="PROSITE" id="PS51379"/>
    </source>
</evidence>
<dbReference type="Gene3D" id="3.40.50.620">
    <property type="entry name" value="HUPs"/>
    <property type="match status" value="1"/>
</dbReference>
<dbReference type="InterPro" id="IPR009051">
    <property type="entry name" value="Helical_ferredxn"/>
</dbReference>
<dbReference type="Pfam" id="PF02754">
    <property type="entry name" value="CCG"/>
    <property type="match status" value="1"/>
</dbReference>
<keyword evidence="7" id="KW-1133">Transmembrane helix</keyword>
<keyword evidence="7" id="KW-0812">Transmembrane</keyword>
<feature type="transmembrane region" description="Helical" evidence="7">
    <location>
        <begin position="82"/>
        <end position="104"/>
    </location>
</feature>
<evidence type="ECO:0000313" key="9">
    <source>
        <dbReference type="EMBL" id="MFC3088001.1"/>
    </source>
</evidence>
<dbReference type="EMBL" id="JBHRSM010000045">
    <property type="protein sequence ID" value="MFC3088001.1"/>
    <property type="molecule type" value="Genomic_DNA"/>
</dbReference>
<keyword evidence="1" id="KW-0004">4Fe-4S</keyword>
<evidence type="ECO:0000313" key="10">
    <source>
        <dbReference type="Proteomes" id="UP001595445"/>
    </source>
</evidence>
<dbReference type="InterPro" id="IPR014730">
    <property type="entry name" value="ETF_a/b_N"/>
</dbReference>
<dbReference type="RefSeq" id="WP_197647649.1">
    <property type="nucleotide sequence ID" value="NZ_JAEACP010000035.1"/>
</dbReference>
<evidence type="ECO:0000256" key="6">
    <source>
        <dbReference type="ARBA" id="ARBA00023014"/>
    </source>
</evidence>
<protein>
    <submittedName>
        <fullName evidence="9">Heterodisulfide reductase-related iron-sulfur binding cluster</fullName>
    </submittedName>
</protein>
<evidence type="ECO:0000256" key="3">
    <source>
        <dbReference type="ARBA" id="ARBA00022982"/>
    </source>
</evidence>
<dbReference type="InterPro" id="IPR014729">
    <property type="entry name" value="Rossmann-like_a/b/a_fold"/>
</dbReference>
<dbReference type="SUPFAM" id="SSF103501">
    <property type="entry name" value="Respiratory nitrate reductase 1 gamma chain"/>
    <property type="match status" value="1"/>
</dbReference>
<comment type="caution">
    <text evidence="9">The sequence shown here is derived from an EMBL/GenBank/DDBJ whole genome shotgun (WGS) entry which is preliminary data.</text>
</comment>